<name>A0A3B0ZTP9_9ZZZZ</name>
<evidence type="ECO:0000259" key="1">
    <source>
        <dbReference type="Pfam" id="PF00534"/>
    </source>
</evidence>
<dbReference type="EMBL" id="UOFR01000041">
    <property type="protein sequence ID" value="VAW96858.1"/>
    <property type="molecule type" value="Genomic_DNA"/>
</dbReference>
<dbReference type="Pfam" id="PF00534">
    <property type="entry name" value="Glycos_transf_1"/>
    <property type="match status" value="1"/>
</dbReference>
<dbReference type="InterPro" id="IPR001296">
    <property type="entry name" value="Glyco_trans_1"/>
</dbReference>
<dbReference type="Gene3D" id="3.40.50.2000">
    <property type="entry name" value="Glycogen Phosphorylase B"/>
    <property type="match status" value="2"/>
</dbReference>
<dbReference type="SUPFAM" id="SSF53756">
    <property type="entry name" value="UDP-Glycosyltransferase/glycogen phosphorylase"/>
    <property type="match status" value="1"/>
</dbReference>
<dbReference type="PANTHER" id="PTHR12526">
    <property type="entry name" value="GLYCOSYLTRANSFERASE"/>
    <property type="match status" value="1"/>
</dbReference>
<organism evidence="3">
    <name type="scientific">hydrothermal vent metagenome</name>
    <dbReference type="NCBI Taxonomy" id="652676"/>
    <lineage>
        <taxon>unclassified sequences</taxon>
        <taxon>metagenomes</taxon>
        <taxon>ecological metagenomes</taxon>
    </lineage>
</organism>
<protein>
    <submittedName>
        <fullName evidence="3">Glycosyl transferase, group 1</fullName>
    </submittedName>
</protein>
<evidence type="ECO:0000313" key="3">
    <source>
        <dbReference type="EMBL" id="VAW96858.1"/>
    </source>
</evidence>
<feature type="domain" description="Glycosyltransferase subfamily 4-like N-terminal" evidence="2">
    <location>
        <begin position="63"/>
        <end position="163"/>
    </location>
</feature>
<keyword evidence="3" id="KW-0808">Transferase</keyword>
<dbReference type="AlphaFoldDB" id="A0A3B0ZTP9"/>
<dbReference type="InterPro" id="IPR028098">
    <property type="entry name" value="Glyco_trans_4-like_N"/>
</dbReference>
<proteinExistence type="predicted"/>
<dbReference type="CDD" id="cd03801">
    <property type="entry name" value="GT4_PimA-like"/>
    <property type="match status" value="1"/>
</dbReference>
<gene>
    <name evidence="3" type="ORF">MNBD_GAMMA21-2919</name>
</gene>
<reference evidence="3" key="1">
    <citation type="submission" date="2018-06" db="EMBL/GenBank/DDBJ databases">
        <authorList>
            <person name="Zhirakovskaya E."/>
        </authorList>
    </citation>
    <scope>NUCLEOTIDE SEQUENCE</scope>
</reference>
<sequence>MKILEICLSSGIGGLELYMVKVTRFLAGHVKPAKVMISKGSFLEKSFSEQGVNYDNLNVVAHHFPIIASLQLAKYIRKNQIDIIHVHHGKDLFLCVLARVFARRGKIIYTRQMSLTRYKHDLYHKFLYRNVDAYVVITQALYDDAIKYLPLEKKNIHLLYYGVPKPSTDKTDCTRYLNDNGLNIGSTTIAIFGRVEELKGQHLLIDAVIQLTKKGHEAQVAIIGHVMDEKYFSQLQGKIKETNLEERIKYLGFHNDPVSIMPCFDVVVLATRCETFGLVLPEAMRSGTCVVGTDCGGVPEIIKHGETGLLFKPDDADDLAEKLQLLIEDKDYRMRLTNAGKLDADDRFSEEQHFDKLQNILNGLISGNEN</sequence>
<dbReference type="GO" id="GO:0016757">
    <property type="term" value="F:glycosyltransferase activity"/>
    <property type="evidence" value="ECO:0007669"/>
    <property type="project" value="InterPro"/>
</dbReference>
<accession>A0A3B0ZTP9</accession>
<dbReference type="Pfam" id="PF13439">
    <property type="entry name" value="Glyco_transf_4"/>
    <property type="match status" value="1"/>
</dbReference>
<evidence type="ECO:0000259" key="2">
    <source>
        <dbReference type="Pfam" id="PF13439"/>
    </source>
</evidence>
<feature type="domain" description="Glycosyl transferase family 1" evidence="1">
    <location>
        <begin position="180"/>
        <end position="341"/>
    </location>
</feature>